<comment type="caution">
    <text evidence="2">The sequence shown here is derived from an EMBL/GenBank/DDBJ whole genome shotgun (WGS) entry which is preliminary data.</text>
</comment>
<keyword evidence="1" id="KW-1133">Transmembrane helix</keyword>
<gene>
    <name evidence="2" type="ORF">D9V32_10765</name>
</gene>
<dbReference type="Pfam" id="PF13630">
    <property type="entry name" value="SdpI"/>
    <property type="match status" value="1"/>
</dbReference>
<evidence type="ECO:0000256" key="1">
    <source>
        <dbReference type="SAM" id="Phobius"/>
    </source>
</evidence>
<proteinExistence type="predicted"/>
<sequence>MDIVTSLLTGLPLTLAGVLVIWMGRRGARGTLKRNPYMGVRTAATMRSDAAWIAAHRAVATPTVIGGAGILAAGLIALFLPSSAGVFVILGGAVWGLAWLVGTIGIATRAANAASDTPGHTGTLI</sequence>
<dbReference type="Proteomes" id="UP000272503">
    <property type="component" value="Unassembled WGS sequence"/>
</dbReference>
<dbReference type="InterPro" id="IPR025962">
    <property type="entry name" value="SdpI/YhfL"/>
</dbReference>
<evidence type="ECO:0000313" key="3">
    <source>
        <dbReference type="Proteomes" id="UP000272503"/>
    </source>
</evidence>
<dbReference type="RefSeq" id="WP_121648901.1">
    <property type="nucleotide sequence ID" value="NZ_RCUX01000007.1"/>
</dbReference>
<dbReference type="OrthoDB" id="4481397at2"/>
<feature type="transmembrane region" description="Helical" evidence="1">
    <location>
        <begin position="6"/>
        <end position="24"/>
    </location>
</feature>
<keyword evidence="3" id="KW-1185">Reference proteome</keyword>
<feature type="transmembrane region" description="Helical" evidence="1">
    <location>
        <begin position="86"/>
        <end position="107"/>
    </location>
</feature>
<dbReference type="AlphaFoldDB" id="A0A3L7A5I1"/>
<evidence type="ECO:0000313" key="2">
    <source>
        <dbReference type="EMBL" id="RLP75354.1"/>
    </source>
</evidence>
<feature type="transmembrane region" description="Helical" evidence="1">
    <location>
        <begin position="58"/>
        <end position="80"/>
    </location>
</feature>
<name>A0A3L7A5I1_9MICO</name>
<accession>A0A3L7A5I1</accession>
<keyword evidence="1" id="KW-0812">Transmembrane</keyword>
<organism evidence="2 3">
    <name type="scientific">Mycetocola tolaasinivorans</name>
    <dbReference type="NCBI Taxonomy" id="76635"/>
    <lineage>
        <taxon>Bacteria</taxon>
        <taxon>Bacillati</taxon>
        <taxon>Actinomycetota</taxon>
        <taxon>Actinomycetes</taxon>
        <taxon>Micrococcales</taxon>
        <taxon>Microbacteriaceae</taxon>
        <taxon>Mycetocola</taxon>
    </lineage>
</organism>
<dbReference type="EMBL" id="RCUX01000007">
    <property type="protein sequence ID" value="RLP75354.1"/>
    <property type="molecule type" value="Genomic_DNA"/>
</dbReference>
<reference evidence="2 3" key="1">
    <citation type="submission" date="2018-10" db="EMBL/GenBank/DDBJ databases">
        <authorList>
            <person name="Li J."/>
        </authorList>
    </citation>
    <scope>NUCLEOTIDE SEQUENCE [LARGE SCALE GENOMIC DNA]</scope>
    <source>
        <strain evidence="2 3">IF 016277</strain>
    </source>
</reference>
<keyword evidence="1" id="KW-0472">Membrane</keyword>
<protein>
    <submittedName>
        <fullName evidence="2">SdpI family protein</fullName>
    </submittedName>
</protein>